<dbReference type="PANTHER" id="PTHR21261">
    <property type="entry name" value="BEAT PROTEIN"/>
    <property type="match status" value="1"/>
</dbReference>
<name>A0ABD0YER6_9HEMI</name>
<dbReference type="PANTHER" id="PTHR21261:SF2">
    <property type="entry name" value="GH04238P-RELATED"/>
    <property type="match status" value="1"/>
</dbReference>
<gene>
    <name evidence="1" type="ORF">AAG570_012704</name>
</gene>
<dbReference type="InterPro" id="IPR013783">
    <property type="entry name" value="Ig-like_fold"/>
</dbReference>
<dbReference type="EMBL" id="JBFDAA010000008">
    <property type="protein sequence ID" value="KAL1129760.1"/>
    <property type="molecule type" value="Genomic_DNA"/>
</dbReference>
<evidence type="ECO:0000313" key="1">
    <source>
        <dbReference type="EMBL" id="KAL1129760.1"/>
    </source>
</evidence>
<proteinExistence type="predicted"/>
<reference evidence="1 2" key="1">
    <citation type="submission" date="2024-07" db="EMBL/GenBank/DDBJ databases">
        <title>Chromosome-level genome assembly of the water stick insect Ranatra chinensis (Heteroptera: Nepidae).</title>
        <authorList>
            <person name="Liu X."/>
        </authorList>
    </citation>
    <scope>NUCLEOTIDE SEQUENCE [LARGE SCALE GENOMIC DNA]</scope>
    <source>
        <strain evidence="1">Cailab_2021Rc</strain>
        <tissue evidence="1">Muscle</tissue>
    </source>
</reference>
<accession>A0ABD0YER6</accession>
<evidence type="ECO:0008006" key="3">
    <source>
        <dbReference type="Google" id="ProtNLM"/>
    </source>
</evidence>
<dbReference type="SUPFAM" id="SSF48726">
    <property type="entry name" value="Immunoglobulin"/>
    <property type="match status" value="1"/>
</dbReference>
<dbReference type="AlphaFoldDB" id="A0ABD0YER6"/>
<sequence>MYFSDWAAGVQITDLRVPAAVQNGSSSGALLDCEYSLRPDELSAKSGLVVKWFFNNGPAPVYQWIPRQKPQDLGILKGKLDLEYRASGHQDTMYRALFIVNPTTELSGDYKCCVSTFQDEDFMIKKMIVYGKSLIVFLVAPCINFM</sequence>
<dbReference type="InterPro" id="IPR036179">
    <property type="entry name" value="Ig-like_dom_sf"/>
</dbReference>
<keyword evidence="2" id="KW-1185">Reference proteome</keyword>
<dbReference type="Proteomes" id="UP001558652">
    <property type="component" value="Unassembled WGS sequence"/>
</dbReference>
<protein>
    <recommendedName>
        <fullName evidence="3">Ig-like domain-containing protein</fullName>
    </recommendedName>
</protein>
<organism evidence="1 2">
    <name type="scientific">Ranatra chinensis</name>
    <dbReference type="NCBI Taxonomy" id="642074"/>
    <lineage>
        <taxon>Eukaryota</taxon>
        <taxon>Metazoa</taxon>
        <taxon>Ecdysozoa</taxon>
        <taxon>Arthropoda</taxon>
        <taxon>Hexapoda</taxon>
        <taxon>Insecta</taxon>
        <taxon>Pterygota</taxon>
        <taxon>Neoptera</taxon>
        <taxon>Paraneoptera</taxon>
        <taxon>Hemiptera</taxon>
        <taxon>Heteroptera</taxon>
        <taxon>Panheteroptera</taxon>
        <taxon>Nepomorpha</taxon>
        <taxon>Nepidae</taxon>
        <taxon>Ranatrinae</taxon>
        <taxon>Ranatra</taxon>
    </lineage>
</organism>
<comment type="caution">
    <text evidence="1">The sequence shown here is derived from an EMBL/GenBank/DDBJ whole genome shotgun (WGS) entry which is preliminary data.</text>
</comment>
<evidence type="ECO:0000313" key="2">
    <source>
        <dbReference type="Proteomes" id="UP001558652"/>
    </source>
</evidence>
<dbReference type="Gene3D" id="2.60.40.10">
    <property type="entry name" value="Immunoglobulins"/>
    <property type="match status" value="1"/>
</dbReference>